<dbReference type="PANTHER" id="PTHR37423:SF2">
    <property type="entry name" value="MEMBRANE-BOUND LYTIC MUREIN TRANSGLYCOSYLASE C"/>
    <property type="match status" value="1"/>
</dbReference>
<protein>
    <submittedName>
        <fullName evidence="6">Lytic transglycosylase domain-containing protein</fullName>
    </submittedName>
</protein>
<dbReference type="Pfam" id="PF01464">
    <property type="entry name" value="SLT"/>
    <property type="match status" value="1"/>
</dbReference>
<evidence type="ECO:0000256" key="2">
    <source>
        <dbReference type="ARBA" id="ARBA00009387"/>
    </source>
</evidence>
<dbReference type="SUPFAM" id="SSF53955">
    <property type="entry name" value="Lysozyme-like"/>
    <property type="match status" value="1"/>
</dbReference>
<evidence type="ECO:0000259" key="5">
    <source>
        <dbReference type="Pfam" id="PF01464"/>
    </source>
</evidence>
<dbReference type="Gene3D" id="1.25.20.10">
    <property type="entry name" value="Bacterial muramidases"/>
    <property type="match status" value="1"/>
</dbReference>
<feature type="chain" id="PRO_5045282067" evidence="4">
    <location>
        <begin position="32"/>
        <end position="678"/>
    </location>
</feature>
<proteinExistence type="inferred from homology"/>
<gene>
    <name evidence="6" type="ORF">IBL25_01105</name>
</gene>
<dbReference type="PROSITE" id="PS00922">
    <property type="entry name" value="TRANSGLYCOSYLASE"/>
    <property type="match status" value="1"/>
</dbReference>
<evidence type="ECO:0000313" key="6">
    <source>
        <dbReference type="EMBL" id="MBC9175541.1"/>
    </source>
</evidence>
<dbReference type="EMBL" id="JACTUZ010000001">
    <property type="protein sequence ID" value="MBC9175541.1"/>
    <property type="molecule type" value="Genomic_DNA"/>
</dbReference>
<comment type="caution">
    <text evidence="6">The sequence shown here is derived from an EMBL/GenBank/DDBJ whole genome shotgun (WGS) entry which is preliminary data.</text>
</comment>
<dbReference type="RefSeq" id="WP_187776697.1">
    <property type="nucleotide sequence ID" value="NZ_JACTUZ010000001.1"/>
</dbReference>
<sequence length="678" mass="72848">MRRTSPAPARRPARALLLAPLLFSLALPAAAQPWANEGARAAGRSAIAAANAGRWPDAEALAVSADPLAAKLVQWMRLQVRGMATAEEIAAFLSANPDWPMRATLLARAEELLPLLPSDTLVLRLYEHDSPRSLGAAQALADVRQRQGADPTPILRQAWREAPADGPDEAVFLTRNAAVLTTEDHRFRFERLAWARQFAAAARLLPMLPAEAQAAASQRLALAAERPDAEMGLPARPADLGMAAEWARFLRRKDRDAEAAAVWQAAEPLQENLTPQAASAIWTERQVLARKLLRLGNPQAAWRVSAKHGQPADTAALHDAEFLAGFIALRRLNDPALAARHFAVLGQESSSIITRTRAHYWRGRAAAALGRAAEAREHYLQAAALPTGFYGQLGALALGETAPEVSARITGVVPATPSAAAASAFLDKELARAVVTLADLGDTNRARTFLLRIEDLAPDPATQVLAARLANSIGRPDHAVWVARRSGIDGVMLLPEGYPAPYPVTATGLAEPAFINAISRQESNFDPAAVSPANARGLMQLLPGTAAQVARQLGVPTQVGWLTTQPQHNIMLGSQYLSDQIARFGNLAMAAAAYNAGPRRVEEWLVTYGDPRLGPTTDGGDMIDWIEQIPFNETRNYVQRVVENAVIYRALDPGTAALDHPLKPWLPSGSLMPATAAR</sequence>
<reference evidence="6 7" key="1">
    <citation type="journal article" date="2009" name="Int. J. Syst. Evol. Microbiol.">
        <title>Transfer of Teichococcus ludipueritiae and Muricoccus roseus to the genus Roseomonas, as Roseomonas ludipueritiae comb. nov. and Roseomonas rosea comb. nov., respectively, and emended description of the genus Roseomonas.</title>
        <authorList>
            <person name="Sanchez-Porro C."/>
            <person name="Gallego V."/>
            <person name="Busse H.J."/>
            <person name="Kampfer P."/>
            <person name="Ventosa A."/>
        </authorList>
    </citation>
    <scope>NUCLEOTIDE SEQUENCE [LARGE SCALE GENOMIC DNA]</scope>
    <source>
        <strain evidence="6 7">DSM 14915</strain>
    </source>
</reference>
<evidence type="ECO:0000256" key="4">
    <source>
        <dbReference type="SAM" id="SignalP"/>
    </source>
</evidence>
<evidence type="ECO:0000256" key="3">
    <source>
        <dbReference type="ARBA" id="ARBA00022729"/>
    </source>
</evidence>
<organism evidence="6 7">
    <name type="scientific">Pseudoroseomonas ludipueritiae</name>
    <dbReference type="NCBI Taxonomy" id="198093"/>
    <lineage>
        <taxon>Bacteria</taxon>
        <taxon>Pseudomonadati</taxon>
        <taxon>Pseudomonadota</taxon>
        <taxon>Alphaproteobacteria</taxon>
        <taxon>Acetobacterales</taxon>
        <taxon>Acetobacteraceae</taxon>
        <taxon>Pseudoroseomonas</taxon>
    </lineage>
</organism>
<dbReference type="Proteomes" id="UP000603940">
    <property type="component" value="Unassembled WGS sequence"/>
</dbReference>
<feature type="domain" description="Transglycosylase SLT" evidence="5">
    <location>
        <begin position="511"/>
        <end position="607"/>
    </location>
</feature>
<comment type="similarity">
    <text evidence="2">Belongs to the virb1 family.</text>
</comment>
<dbReference type="InterPro" id="IPR023346">
    <property type="entry name" value="Lysozyme-like_dom_sf"/>
</dbReference>
<dbReference type="CDD" id="cd13401">
    <property type="entry name" value="Slt70-like"/>
    <property type="match status" value="1"/>
</dbReference>
<dbReference type="Gene3D" id="1.10.530.10">
    <property type="match status" value="1"/>
</dbReference>
<feature type="signal peptide" evidence="4">
    <location>
        <begin position="1"/>
        <end position="31"/>
    </location>
</feature>
<name>A0ABR7R1D3_9PROT</name>
<keyword evidence="3 4" id="KW-0732">Signal</keyword>
<dbReference type="InterPro" id="IPR008939">
    <property type="entry name" value="Lytic_TGlycosylase_superhlx_U"/>
</dbReference>
<dbReference type="InterPro" id="IPR008258">
    <property type="entry name" value="Transglycosylase_SLT_dom_1"/>
</dbReference>
<evidence type="ECO:0000313" key="7">
    <source>
        <dbReference type="Proteomes" id="UP000603940"/>
    </source>
</evidence>
<dbReference type="SUPFAM" id="SSF48435">
    <property type="entry name" value="Bacterial muramidases"/>
    <property type="match status" value="1"/>
</dbReference>
<comment type="similarity">
    <text evidence="1">Belongs to the transglycosylase Slt family.</text>
</comment>
<evidence type="ECO:0000256" key="1">
    <source>
        <dbReference type="ARBA" id="ARBA00007734"/>
    </source>
</evidence>
<accession>A0ABR7R1D3</accession>
<dbReference type="PANTHER" id="PTHR37423">
    <property type="entry name" value="SOLUBLE LYTIC MUREIN TRANSGLYCOSYLASE-RELATED"/>
    <property type="match status" value="1"/>
</dbReference>
<dbReference type="InterPro" id="IPR000189">
    <property type="entry name" value="Transglyc_AS"/>
</dbReference>
<keyword evidence="7" id="KW-1185">Reference proteome</keyword>